<dbReference type="Gene3D" id="3.90.1530.10">
    <property type="entry name" value="Conserved hypothetical protein from pyrococcus furiosus pfu- 392566-001, ParB domain"/>
    <property type="match status" value="1"/>
</dbReference>
<dbReference type="PANTHER" id="PTHR33375:SF1">
    <property type="entry name" value="CHROMOSOME-PARTITIONING PROTEIN PARB-RELATED"/>
    <property type="match status" value="1"/>
</dbReference>
<dbReference type="GO" id="GO:0005694">
    <property type="term" value="C:chromosome"/>
    <property type="evidence" value="ECO:0007669"/>
    <property type="project" value="TreeGrafter"/>
</dbReference>
<dbReference type="AlphaFoldDB" id="A0A9D8KB29"/>
<organism evidence="2 3">
    <name type="scientific">Candidatus Zymogenus saltonus</name>
    <dbReference type="NCBI Taxonomy" id="2844893"/>
    <lineage>
        <taxon>Bacteria</taxon>
        <taxon>Deltaproteobacteria</taxon>
        <taxon>Candidatus Zymogenia</taxon>
        <taxon>Candidatus Zymogeniales</taxon>
        <taxon>Candidatus Zymogenaceae</taxon>
        <taxon>Candidatus Zymogenus</taxon>
    </lineage>
</organism>
<dbReference type="InterPro" id="IPR050336">
    <property type="entry name" value="Chromosome_partition/occlusion"/>
</dbReference>
<evidence type="ECO:0000313" key="2">
    <source>
        <dbReference type="EMBL" id="MBN1572245.1"/>
    </source>
</evidence>
<protein>
    <submittedName>
        <fullName evidence="2">ParB N-terminal domain-containing protein</fullName>
    </submittedName>
</protein>
<proteinExistence type="predicted"/>
<dbReference type="GO" id="GO:0007059">
    <property type="term" value="P:chromosome segregation"/>
    <property type="evidence" value="ECO:0007669"/>
    <property type="project" value="TreeGrafter"/>
</dbReference>
<dbReference type="PANTHER" id="PTHR33375">
    <property type="entry name" value="CHROMOSOME-PARTITIONING PROTEIN PARB-RELATED"/>
    <property type="match status" value="1"/>
</dbReference>
<dbReference type="InterPro" id="IPR036086">
    <property type="entry name" value="ParB/Sulfiredoxin_sf"/>
</dbReference>
<dbReference type="Proteomes" id="UP000809273">
    <property type="component" value="Unassembled WGS sequence"/>
</dbReference>
<dbReference type="Pfam" id="PF02195">
    <property type="entry name" value="ParB_N"/>
    <property type="match status" value="1"/>
</dbReference>
<reference evidence="2" key="2">
    <citation type="submission" date="2021-01" db="EMBL/GenBank/DDBJ databases">
        <authorList>
            <person name="Hahn C.R."/>
            <person name="Youssef N.H."/>
            <person name="Elshahed M."/>
        </authorList>
    </citation>
    <scope>NUCLEOTIDE SEQUENCE</scope>
    <source>
        <strain evidence="2">Zod_Metabat.24</strain>
    </source>
</reference>
<evidence type="ECO:0000259" key="1">
    <source>
        <dbReference type="SMART" id="SM00470"/>
    </source>
</evidence>
<gene>
    <name evidence="2" type="ORF">JW984_03495</name>
</gene>
<accession>A0A9D8KB29</accession>
<evidence type="ECO:0000313" key="3">
    <source>
        <dbReference type="Proteomes" id="UP000809273"/>
    </source>
</evidence>
<reference evidence="2" key="1">
    <citation type="journal article" date="2021" name="Environ. Microbiol.">
        <title>Genomic characterization of three novel Desulfobacterota classes expand the metabolic and phylogenetic diversity of the phylum.</title>
        <authorList>
            <person name="Murphy C.L."/>
            <person name="Biggerstaff J."/>
            <person name="Eichhorn A."/>
            <person name="Ewing E."/>
            <person name="Shahan R."/>
            <person name="Soriano D."/>
            <person name="Stewart S."/>
            <person name="VanMol K."/>
            <person name="Walker R."/>
            <person name="Walters P."/>
            <person name="Elshahed M.S."/>
            <person name="Youssef N.H."/>
        </authorList>
    </citation>
    <scope>NUCLEOTIDE SEQUENCE</scope>
    <source>
        <strain evidence="2">Zod_Metabat.24</strain>
    </source>
</reference>
<feature type="domain" description="ParB-like N-terminal" evidence="1">
    <location>
        <begin position="15"/>
        <end position="106"/>
    </location>
</feature>
<dbReference type="EMBL" id="JAFGIX010000017">
    <property type="protein sequence ID" value="MBN1572245.1"/>
    <property type="molecule type" value="Genomic_DNA"/>
</dbReference>
<dbReference type="SUPFAM" id="SSF110849">
    <property type="entry name" value="ParB/Sulfiredoxin"/>
    <property type="match status" value="1"/>
</dbReference>
<dbReference type="SMART" id="SM00470">
    <property type="entry name" value="ParB"/>
    <property type="match status" value="1"/>
</dbReference>
<name>A0A9D8KB29_9DELT</name>
<comment type="caution">
    <text evidence="2">The sequence shown here is derived from an EMBL/GenBank/DDBJ whole genome shotgun (WGS) entry which is preliminary data.</text>
</comment>
<sequence length="335" mass="37399">MKRRSNQALNSAVVVDVSIKKIDLGDRRYAVSFDPDSLDQMPALVDSIAAFGIVSPARLIKEEDGRCVPVSGWRRLFAAERLGLETVPALVYDRGLSDADAMILALMDNFPAREYTAAEASTIVSRLINDFGLGEEEVLEEFFDLIHLPKSRNVLRDLLAINDLSREIKGLCHARRYPLKPIVSWCGFDEGDRGALLTLVSAAPFGSGVVTELLGSVTDIVKRDRITVDEILEDTAIKKVIADEGVPSGMRGERIRERIREIRYPIHSGLNRRFDDAVTRLGLPCGAGISHPPHFEADYLELKFRFKDSRDIKRLGEFLTSESESEEIKDLLEMV</sequence>
<dbReference type="InterPro" id="IPR003115">
    <property type="entry name" value="ParB_N"/>
</dbReference>